<dbReference type="Gene3D" id="3.40.1360.10">
    <property type="match status" value="1"/>
</dbReference>
<evidence type="ECO:0000256" key="4">
    <source>
        <dbReference type="ARBA" id="ARBA00022833"/>
    </source>
</evidence>
<dbReference type="PROSITE" id="PS50880">
    <property type="entry name" value="TOPRIM"/>
    <property type="match status" value="1"/>
</dbReference>
<dbReference type="GO" id="GO:0003677">
    <property type="term" value="F:DNA binding"/>
    <property type="evidence" value="ECO:0007669"/>
    <property type="project" value="InterPro"/>
</dbReference>
<evidence type="ECO:0000256" key="3">
    <source>
        <dbReference type="ARBA" id="ARBA00022771"/>
    </source>
</evidence>
<dbReference type="InterPro" id="IPR000093">
    <property type="entry name" value="DNA_Rcmb_RecR"/>
</dbReference>
<dbReference type="InterPro" id="IPR034137">
    <property type="entry name" value="TOPRIM_RecR"/>
</dbReference>
<dbReference type="PANTHER" id="PTHR30446:SF0">
    <property type="entry name" value="RECOMBINATION PROTEIN RECR"/>
    <property type="match status" value="1"/>
</dbReference>
<organism evidence="8">
    <name type="scientific">marine metagenome</name>
    <dbReference type="NCBI Taxonomy" id="408172"/>
    <lineage>
        <taxon>unclassified sequences</taxon>
        <taxon>metagenomes</taxon>
        <taxon>ecological metagenomes</taxon>
    </lineage>
</organism>
<evidence type="ECO:0000256" key="2">
    <source>
        <dbReference type="ARBA" id="ARBA00022763"/>
    </source>
</evidence>
<feature type="domain" description="Toprim" evidence="7">
    <location>
        <begin position="83"/>
        <end position="178"/>
    </location>
</feature>
<dbReference type="InterPro" id="IPR006171">
    <property type="entry name" value="TOPRIM_dom"/>
</dbReference>
<dbReference type="EMBL" id="UINC01113011">
    <property type="protein sequence ID" value="SVC82345.1"/>
    <property type="molecule type" value="Genomic_DNA"/>
</dbReference>
<keyword evidence="3" id="KW-0863">Zinc-finger</keyword>
<reference evidence="8" key="1">
    <citation type="submission" date="2018-05" db="EMBL/GenBank/DDBJ databases">
        <authorList>
            <person name="Lanie J.A."/>
            <person name="Ng W.-L."/>
            <person name="Kazmierczak K.M."/>
            <person name="Andrzejewski T.M."/>
            <person name="Davidsen T.M."/>
            <person name="Wayne K.J."/>
            <person name="Tettelin H."/>
            <person name="Glass J.I."/>
            <person name="Rusch D."/>
            <person name="Podicherti R."/>
            <person name="Tsui H.-C.T."/>
            <person name="Winkler M.E."/>
        </authorList>
    </citation>
    <scope>NUCLEOTIDE SEQUENCE</scope>
</reference>
<evidence type="ECO:0000313" key="8">
    <source>
        <dbReference type="EMBL" id="SVC82345.1"/>
    </source>
</evidence>
<evidence type="ECO:0000259" key="7">
    <source>
        <dbReference type="PROSITE" id="PS50880"/>
    </source>
</evidence>
<dbReference type="Pfam" id="PF21176">
    <property type="entry name" value="RecR_HhH"/>
    <property type="match status" value="1"/>
</dbReference>
<dbReference type="InterPro" id="IPR023627">
    <property type="entry name" value="Rcmb_RecR"/>
</dbReference>
<dbReference type="GO" id="GO:0006281">
    <property type="term" value="P:DNA repair"/>
    <property type="evidence" value="ECO:0007669"/>
    <property type="project" value="UniProtKB-KW"/>
</dbReference>
<evidence type="ECO:0000256" key="5">
    <source>
        <dbReference type="ARBA" id="ARBA00023172"/>
    </source>
</evidence>
<keyword evidence="4" id="KW-0862">Zinc</keyword>
<keyword evidence="2" id="KW-0227">DNA damage</keyword>
<dbReference type="CDD" id="cd01025">
    <property type="entry name" value="TOPRIM_recR"/>
    <property type="match status" value="1"/>
</dbReference>
<dbReference type="SUPFAM" id="SSF111304">
    <property type="entry name" value="Recombination protein RecR"/>
    <property type="match status" value="1"/>
</dbReference>
<dbReference type="SMART" id="SM00493">
    <property type="entry name" value="TOPRIM"/>
    <property type="match status" value="1"/>
</dbReference>
<name>A0A382QBU5_9ZZZZ</name>
<dbReference type="PANTHER" id="PTHR30446">
    <property type="entry name" value="RECOMBINATION PROTEIN RECR"/>
    <property type="match status" value="1"/>
</dbReference>
<keyword evidence="1" id="KW-0479">Metal-binding</keyword>
<keyword evidence="5" id="KW-0233">DNA recombination</keyword>
<dbReference type="Gene3D" id="1.10.8.420">
    <property type="entry name" value="RecR Domain 1"/>
    <property type="match status" value="1"/>
</dbReference>
<feature type="non-terminal residue" evidence="8">
    <location>
        <position position="189"/>
    </location>
</feature>
<evidence type="ECO:0000256" key="6">
    <source>
        <dbReference type="ARBA" id="ARBA00023204"/>
    </source>
</evidence>
<dbReference type="GO" id="GO:0006310">
    <property type="term" value="P:DNA recombination"/>
    <property type="evidence" value="ECO:0007669"/>
    <property type="project" value="UniProtKB-KW"/>
</dbReference>
<evidence type="ECO:0000256" key="1">
    <source>
        <dbReference type="ARBA" id="ARBA00022723"/>
    </source>
</evidence>
<dbReference type="Pfam" id="PF13662">
    <property type="entry name" value="Toprim_4"/>
    <property type="match status" value="1"/>
</dbReference>
<sequence length="189" mass="20976">MQNISEIDILVKLISKLPGLGPKSAKRIILRLINNREELMKPMAKALAEVYKNISRCKICGTLKPNSIECSYNNCKIVEKKYNKICVVENIADQWSIENSSIYQGYFHILGGTISASNSQRKEDLLINSLVERVKQDNIEEVILATSATVEGQTTAFYIQDSLKDTDVIISKLAQGLPVGGEIESLDDG</sequence>
<keyword evidence="6" id="KW-0234">DNA repair</keyword>
<dbReference type="GO" id="GO:0008270">
    <property type="term" value="F:zinc ion binding"/>
    <property type="evidence" value="ECO:0007669"/>
    <property type="project" value="UniProtKB-KW"/>
</dbReference>
<dbReference type="HAMAP" id="MF_00017">
    <property type="entry name" value="RecR"/>
    <property type="match status" value="1"/>
</dbReference>
<accession>A0A382QBU5</accession>
<protein>
    <recommendedName>
        <fullName evidence="7">Toprim domain-containing protein</fullName>
    </recommendedName>
</protein>
<dbReference type="NCBIfam" id="TIGR00615">
    <property type="entry name" value="recR"/>
    <property type="match status" value="1"/>
</dbReference>
<proteinExistence type="inferred from homology"/>
<gene>
    <name evidence="8" type="ORF">METZ01_LOCUS335199</name>
</gene>
<dbReference type="AlphaFoldDB" id="A0A382QBU5"/>